<dbReference type="RefSeq" id="WP_122225987.1">
    <property type="nucleotide sequence ID" value="NZ_RDQO01000001.1"/>
</dbReference>
<dbReference type="InterPro" id="IPR010514">
    <property type="entry name" value="COX_ARM"/>
</dbReference>
<evidence type="ECO:0000256" key="12">
    <source>
        <dbReference type="ARBA" id="ARBA00023136"/>
    </source>
</evidence>
<proteinExistence type="inferred from homology"/>
<dbReference type="Pfam" id="PF06481">
    <property type="entry name" value="COX_ARM"/>
    <property type="match status" value="1"/>
</dbReference>
<evidence type="ECO:0000256" key="8">
    <source>
        <dbReference type="ARBA" id="ARBA00022729"/>
    </source>
</evidence>
<dbReference type="InterPro" id="IPR036257">
    <property type="entry name" value="Cyt_c_oxidase_su2_TM_sf"/>
</dbReference>
<evidence type="ECO:0000259" key="17">
    <source>
        <dbReference type="PROSITE" id="PS50857"/>
    </source>
</evidence>
<evidence type="ECO:0000256" key="10">
    <source>
        <dbReference type="ARBA" id="ARBA00022989"/>
    </source>
</evidence>
<comment type="subcellular location">
    <subcellularLocation>
        <location evidence="2">Cell membrane</location>
        <topology evidence="2">Multi-pass membrane protein</topology>
    </subcellularLocation>
    <subcellularLocation>
        <location evidence="1">Periplasm</location>
    </subcellularLocation>
</comment>
<dbReference type="InterPro" id="IPR008972">
    <property type="entry name" value="Cupredoxin"/>
</dbReference>
<protein>
    <recommendedName>
        <fullName evidence="15">Ubiquinol oxidase subunit 2</fullName>
    </recommendedName>
</protein>
<evidence type="ECO:0000256" key="14">
    <source>
        <dbReference type="ARBA" id="ARBA00023288"/>
    </source>
</evidence>
<keyword evidence="4 15" id="KW-0813">Transport</keyword>
<keyword evidence="8" id="KW-0732">Signal</keyword>
<keyword evidence="10 16" id="KW-1133">Transmembrane helix</keyword>
<evidence type="ECO:0000256" key="13">
    <source>
        <dbReference type="ARBA" id="ARBA00023139"/>
    </source>
</evidence>
<dbReference type="GO" id="GO:0005886">
    <property type="term" value="C:plasma membrane"/>
    <property type="evidence" value="ECO:0007669"/>
    <property type="project" value="UniProtKB-SubCell"/>
</dbReference>
<reference evidence="19 20" key="1">
    <citation type="submission" date="2018-10" db="EMBL/GenBank/DDBJ databases">
        <title>Draft genome of Cortibacter populi DSM10536.</title>
        <authorList>
            <person name="Bernier A.-M."/>
            <person name="Bernard K."/>
        </authorList>
    </citation>
    <scope>NUCLEOTIDE SEQUENCE [LARGE SCALE GENOMIC DNA]</scope>
    <source>
        <strain evidence="19 20">DSM 105136</strain>
    </source>
</reference>
<feature type="transmembrane region" description="Helical" evidence="16">
    <location>
        <begin position="83"/>
        <end position="104"/>
    </location>
</feature>
<sequence length="408" mass="44956">MKKLCSPLPALLAGVLLSGCNWTVINPSGYVAKQQSNLLIFSVVLMLLIIVPVMFFTCYYAWKYRAGNQQAEYDPEFYHSNKLEFMVWGVPIAIILVLGTITWGSTHLLDPYRPLTRIDSATQIAGTEENLGAVKRLTNAVIDPKRSDSPATANVETLVIEVAALDWKWLFIYPEQGIATINEVAAPVNVPIEFKLTSASMMNSFYIPALAGQIYAMPGMQTRLHAVINDEGAFKGFSANYTGHGFSQMHFQFHGLSQAGFDDWAAKVRGSGDVLDRAEYLALDQFDQKDEKGHVKYFGTRHYGQVDPQLYYAILNMCVTPGAMCMDEMMHIDMAGGAGVEGIDNVKRLRYDRRRTQQAQIDLAEFSGVMPGDYVCTSRSVASDLDAAAGRTLRISLSSDAAAGTPTL</sequence>
<dbReference type="InterPro" id="IPR002429">
    <property type="entry name" value="CcO_II-like_C"/>
</dbReference>
<dbReference type="PANTHER" id="PTHR22888">
    <property type="entry name" value="CYTOCHROME C OXIDASE, SUBUNIT II"/>
    <property type="match status" value="1"/>
</dbReference>
<keyword evidence="7 16" id="KW-0812">Transmembrane</keyword>
<dbReference type="AlphaFoldDB" id="A0A3M6QXW6"/>
<dbReference type="GO" id="GO:0042597">
    <property type="term" value="C:periplasmic space"/>
    <property type="evidence" value="ECO:0007669"/>
    <property type="project" value="UniProtKB-SubCell"/>
</dbReference>
<evidence type="ECO:0000256" key="9">
    <source>
        <dbReference type="ARBA" id="ARBA00022982"/>
    </source>
</evidence>
<evidence type="ECO:0000256" key="5">
    <source>
        <dbReference type="ARBA" id="ARBA00022475"/>
    </source>
</evidence>
<gene>
    <name evidence="19" type="ORF">D8I35_01695</name>
</gene>
<keyword evidence="12 15" id="KW-0472">Membrane</keyword>
<keyword evidence="13" id="KW-0564">Palmitate</keyword>
<dbReference type="GO" id="GO:0009486">
    <property type="term" value="F:cytochrome bo3 ubiquinol oxidase activity"/>
    <property type="evidence" value="ECO:0007669"/>
    <property type="project" value="InterPro"/>
</dbReference>
<dbReference type="InterPro" id="IPR045187">
    <property type="entry name" value="CcO_II"/>
</dbReference>
<evidence type="ECO:0000256" key="6">
    <source>
        <dbReference type="ARBA" id="ARBA00022660"/>
    </source>
</evidence>
<feature type="transmembrane region" description="Helical" evidence="16">
    <location>
        <begin position="38"/>
        <end position="62"/>
    </location>
</feature>
<evidence type="ECO:0000256" key="3">
    <source>
        <dbReference type="ARBA" id="ARBA00007866"/>
    </source>
</evidence>
<evidence type="ECO:0000256" key="1">
    <source>
        <dbReference type="ARBA" id="ARBA00004418"/>
    </source>
</evidence>
<keyword evidence="9 15" id="KW-0249">Electron transport</keyword>
<dbReference type="Gene3D" id="1.10.287.90">
    <property type="match status" value="1"/>
</dbReference>
<dbReference type="CDD" id="cd04212">
    <property type="entry name" value="CuRO_UO_II"/>
    <property type="match status" value="1"/>
</dbReference>
<keyword evidence="11 15" id="KW-0560">Oxidoreductase</keyword>
<name>A0A3M6QXW6_9BURK</name>
<comment type="caution">
    <text evidence="19">The sequence shown here is derived from an EMBL/GenBank/DDBJ whole genome shotgun (WGS) entry which is preliminary data.</text>
</comment>
<dbReference type="PANTHER" id="PTHR22888:SF18">
    <property type="entry name" value="CYTOCHROME BO(3) UBIQUINOL OXIDASE SUBUNIT 2"/>
    <property type="match status" value="1"/>
</dbReference>
<keyword evidence="14" id="KW-0449">Lipoprotein</keyword>
<evidence type="ECO:0000256" key="11">
    <source>
        <dbReference type="ARBA" id="ARBA00023002"/>
    </source>
</evidence>
<dbReference type="SUPFAM" id="SSF81464">
    <property type="entry name" value="Cytochrome c oxidase subunit II-like, transmembrane region"/>
    <property type="match status" value="1"/>
</dbReference>
<dbReference type="PROSITE" id="PS50999">
    <property type="entry name" value="COX2_TM"/>
    <property type="match status" value="1"/>
</dbReference>
<dbReference type="PROSITE" id="PS50857">
    <property type="entry name" value="COX2_CUA"/>
    <property type="match status" value="1"/>
</dbReference>
<evidence type="ECO:0000313" key="20">
    <source>
        <dbReference type="Proteomes" id="UP000278006"/>
    </source>
</evidence>
<comment type="similarity">
    <text evidence="3 15">Belongs to the cytochrome c oxidase subunit 2 family.</text>
</comment>
<keyword evidence="6 15" id="KW-0679">Respiratory chain</keyword>
<dbReference type="PROSITE" id="PS51257">
    <property type="entry name" value="PROKAR_LIPOPROTEIN"/>
    <property type="match status" value="1"/>
</dbReference>
<accession>A0A3M6QXW6</accession>
<feature type="domain" description="Cytochrome oxidase subunit II transmembrane region profile" evidence="18">
    <location>
        <begin position="16"/>
        <end position="113"/>
    </location>
</feature>
<dbReference type="InterPro" id="IPR011759">
    <property type="entry name" value="Cyt_c_oxidase_su2_TM_dom"/>
</dbReference>
<dbReference type="Gene3D" id="2.60.40.420">
    <property type="entry name" value="Cupredoxins - blue copper proteins"/>
    <property type="match status" value="1"/>
</dbReference>
<dbReference type="GO" id="GO:0005507">
    <property type="term" value="F:copper ion binding"/>
    <property type="evidence" value="ECO:0007669"/>
    <property type="project" value="InterPro"/>
</dbReference>
<dbReference type="GO" id="GO:0016682">
    <property type="term" value="F:oxidoreductase activity, acting on diphenols and related substances as donors, oxygen as acceptor"/>
    <property type="evidence" value="ECO:0007669"/>
    <property type="project" value="InterPro"/>
</dbReference>
<evidence type="ECO:0000259" key="18">
    <source>
        <dbReference type="PROSITE" id="PS50999"/>
    </source>
</evidence>
<dbReference type="PIRSF" id="PIRSF000292">
    <property type="entry name" value="Ubi_od_II"/>
    <property type="match status" value="1"/>
</dbReference>
<keyword evidence="20" id="KW-1185">Reference proteome</keyword>
<dbReference type="InterPro" id="IPR006333">
    <property type="entry name" value="Cyt_o_ubiquinol_oxidase_su2"/>
</dbReference>
<organism evidence="19 20">
    <name type="scientific">Corticibacter populi</name>
    <dbReference type="NCBI Taxonomy" id="1550736"/>
    <lineage>
        <taxon>Bacteria</taxon>
        <taxon>Pseudomonadati</taxon>
        <taxon>Pseudomonadota</taxon>
        <taxon>Betaproteobacteria</taxon>
        <taxon>Burkholderiales</taxon>
        <taxon>Comamonadaceae</taxon>
        <taxon>Corticibacter</taxon>
    </lineage>
</organism>
<evidence type="ECO:0000256" key="2">
    <source>
        <dbReference type="ARBA" id="ARBA00004651"/>
    </source>
</evidence>
<dbReference type="InterPro" id="IPR034227">
    <property type="entry name" value="CuRO_UO_II"/>
</dbReference>
<dbReference type="OrthoDB" id="9783445at2"/>
<dbReference type="GO" id="GO:0042773">
    <property type="term" value="P:ATP synthesis coupled electron transport"/>
    <property type="evidence" value="ECO:0007669"/>
    <property type="project" value="TreeGrafter"/>
</dbReference>
<evidence type="ECO:0000313" key="19">
    <source>
        <dbReference type="EMBL" id="RMX07865.1"/>
    </source>
</evidence>
<feature type="domain" description="Cytochrome oxidase subunit II copper A binding" evidence="17">
    <location>
        <begin position="155"/>
        <end position="267"/>
    </location>
</feature>
<evidence type="ECO:0000256" key="7">
    <source>
        <dbReference type="ARBA" id="ARBA00022692"/>
    </source>
</evidence>
<dbReference type="Pfam" id="PF00116">
    <property type="entry name" value="COX2"/>
    <property type="match status" value="1"/>
</dbReference>
<dbReference type="GO" id="GO:0004129">
    <property type="term" value="F:cytochrome-c oxidase activity"/>
    <property type="evidence" value="ECO:0007669"/>
    <property type="project" value="UniProtKB-UniRule"/>
</dbReference>
<dbReference type="Proteomes" id="UP000278006">
    <property type="component" value="Unassembled WGS sequence"/>
</dbReference>
<dbReference type="EMBL" id="RDQO01000001">
    <property type="protein sequence ID" value="RMX07865.1"/>
    <property type="molecule type" value="Genomic_DNA"/>
</dbReference>
<dbReference type="SUPFAM" id="SSF49503">
    <property type="entry name" value="Cupredoxins"/>
    <property type="match status" value="1"/>
</dbReference>
<keyword evidence="5 15" id="KW-1003">Cell membrane</keyword>
<evidence type="ECO:0000256" key="16">
    <source>
        <dbReference type="SAM" id="Phobius"/>
    </source>
</evidence>
<evidence type="ECO:0000256" key="4">
    <source>
        <dbReference type="ARBA" id="ARBA00022448"/>
    </source>
</evidence>
<evidence type="ECO:0000256" key="15">
    <source>
        <dbReference type="PIRNR" id="PIRNR000292"/>
    </source>
</evidence>